<evidence type="ECO:0000313" key="3">
    <source>
        <dbReference type="Proteomes" id="UP000828390"/>
    </source>
</evidence>
<organism evidence="2 3">
    <name type="scientific">Dreissena polymorpha</name>
    <name type="common">Zebra mussel</name>
    <name type="synonym">Mytilus polymorpha</name>
    <dbReference type="NCBI Taxonomy" id="45954"/>
    <lineage>
        <taxon>Eukaryota</taxon>
        <taxon>Metazoa</taxon>
        <taxon>Spiralia</taxon>
        <taxon>Lophotrochozoa</taxon>
        <taxon>Mollusca</taxon>
        <taxon>Bivalvia</taxon>
        <taxon>Autobranchia</taxon>
        <taxon>Heteroconchia</taxon>
        <taxon>Euheterodonta</taxon>
        <taxon>Imparidentia</taxon>
        <taxon>Neoheterodontei</taxon>
        <taxon>Myida</taxon>
        <taxon>Dreissenoidea</taxon>
        <taxon>Dreissenidae</taxon>
        <taxon>Dreissena</taxon>
    </lineage>
</organism>
<reference evidence="2" key="2">
    <citation type="submission" date="2020-11" db="EMBL/GenBank/DDBJ databases">
        <authorList>
            <person name="McCartney M.A."/>
            <person name="Auch B."/>
            <person name="Kono T."/>
            <person name="Mallez S."/>
            <person name="Becker A."/>
            <person name="Gohl D.M."/>
            <person name="Silverstein K.A.T."/>
            <person name="Koren S."/>
            <person name="Bechman K.B."/>
            <person name="Herman A."/>
            <person name="Abrahante J.E."/>
            <person name="Garbe J."/>
        </authorList>
    </citation>
    <scope>NUCLEOTIDE SEQUENCE</scope>
    <source>
        <strain evidence="2">Duluth1</strain>
        <tissue evidence="2">Whole animal</tissue>
    </source>
</reference>
<protein>
    <submittedName>
        <fullName evidence="2">Uncharacterized protein</fullName>
    </submittedName>
</protein>
<name>A0A9D4BHE4_DREPO</name>
<proteinExistence type="predicted"/>
<evidence type="ECO:0000313" key="2">
    <source>
        <dbReference type="EMBL" id="KAH3703305.1"/>
    </source>
</evidence>
<dbReference type="EMBL" id="JAIWYP010000015">
    <property type="protein sequence ID" value="KAH3703305.1"/>
    <property type="molecule type" value="Genomic_DNA"/>
</dbReference>
<comment type="caution">
    <text evidence="2">The sequence shown here is derived from an EMBL/GenBank/DDBJ whole genome shotgun (WGS) entry which is preliminary data.</text>
</comment>
<reference evidence="2" key="1">
    <citation type="journal article" date="2019" name="bioRxiv">
        <title>The Genome of the Zebra Mussel, Dreissena polymorpha: A Resource for Invasive Species Research.</title>
        <authorList>
            <person name="McCartney M.A."/>
            <person name="Auch B."/>
            <person name="Kono T."/>
            <person name="Mallez S."/>
            <person name="Zhang Y."/>
            <person name="Obille A."/>
            <person name="Becker A."/>
            <person name="Abrahante J.E."/>
            <person name="Garbe J."/>
            <person name="Badalamenti J.P."/>
            <person name="Herman A."/>
            <person name="Mangelson H."/>
            <person name="Liachko I."/>
            <person name="Sullivan S."/>
            <person name="Sone E.D."/>
            <person name="Koren S."/>
            <person name="Silverstein K.A.T."/>
            <person name="Beckman K.B."/>
            <person name="Gohl D.M."/>
        </authorList>
    </citation>
    <scope>NUCLEOTIDE SEQUENCE</scope>
    <source>
        <strain evidence="2">Duluth1</strain>
        <tissue evidence="2">Whole animal</tissue>
    </source>
</reference>
<feature type="region of interest" description="Disordered" evidence="1">
    <location>
        <begin position="100"/>
        <end position="119"/>
    </location>
</feature>
<dbReference type="AlphaFoldDB" id="A0A9D4BHE4"/>
<gene>
    <name evidence="2" type="ORF">DPMN_078337</name>
</gene>
<keyword evidence="3" id="KW-1185">Reference proteome</keyword>
<dbReference type="Proteomes" id="UP000828390">
    <property type="component" value="Unassembled WGS sequence"/>
</dbReference>
<sequence length="119" mass="13634">MMELPKINLLVYKLLSVRDRSCFLRIATVFVRFVVVKVRDGTCRCRFGPCLSGANIVCAVFVRNRALLCRDSTCEQRVDSVLMPCSSLCQRGDEDKTLEDSRRSKIRKRSRIVTDCPRS</sequence>
<accession>A0A9D4BHE4</accession>
<evidence type="ECO:0000256" key="1">
    <source>
        <dbReference type="SAM" id="MobiDB-lite"/>
    </source>
</evidence>